<reference evidence="3" key="1">
    <citation type="journal article" date="2019" name="Int. J. Syst. Evol. Microbiol.">
        <title>The Global Catalogue of Microorganisms (GCM) 10K type strain sequencing project: providing services to taxonomists for standard genome sequencing and annotation.</title>
        <authorList>
            <consortium name="The Broad Institute Genomics Platform"/>
            <consortium name="The Broad Institute Genome Sequencing Center for Infectious Disease"/>
            <person name="Wu L."/>
            <person name="Ma J."/>
        </authorList>
    </citation>
    <scope>NUCLEOTIDE SEQUENCE [LARGE SCALE GENOMIC DNA]</scope>
    <source>
        <strain evidence="3">CGMCC 1.12942</strain>
    </source>
</reference>
<organism evidence="2 3">
    <name type="scientific">Laceyella putida</name>
    <dbReference type="NCBI Taxonomy" id="110101"/>
    <lineage>
        <taxon>Bacteria</taxon>
        <taxon>Bacillati</taxon>
        <taxon>Bacillota</taxon>
        <taxon>Bacilli</taxon>
        <taxon>Bacillales</taxon>
        <taxon>Thermoactinomycetaceae</taxon>
        <taxon>Laceyella</taxon>
    </lineage>
</organism>
<dbReference type="RefSeq" id="WP_379867838.1">
    <property type="nucleotide sequence ID" value="NZ_JBHTBW010000087.1"/>
</dbReference>
<proteinExistence type="predicted"/>
<dbReference type="Proteomes" id="UP001596500">
    <property type="component" value="Unassembled WGS sequence"/>
</dbReference>
<feature type="transmembrane region" description="Helical" evidence="1">
    <location>
        <begin position="94"/>
        <end position="117"/>
    </location>
</feature>
<accession>A0ABW2RRV7</accession>
<feature type="transmembrane region" description="Helical" evidence="1">
    <location>
        <begin position="60"/>
        <end position="82"/>
    </location>
</feature>
<feature type="transmembrane region" description="Helical" evidence="1">
    <location>
        <begin position="129"/>
        <end position="147"/>
    </location>
</feature>
<protein>
    <submittedName>
        <fullName evidence="2">Uncharacterized protein</fullName>
    </submittedName>
</protein>
<sequence length="506" mass="57967">MTTVNSYQEIPSWVRRGHDRQPNRVVCGLYELFDLIEDFGPMFASFFRWIGRTAMGTWDFLVNTSMITVNIAMLAGIIYLSVGHSYRLCLYAGFSGIGAWVAVGVWEAAFIYCSQVIQNSFKKGKKQSVWAWTGFLMGFAFVVVSNYMGMAENRIGKTIGVSTPFLLLVMKGVLAYQFKKEEKTKERVGWFSRLFFWRKKLDMDTKLDTSKRDTSQTEKLDMETGHVDMDTKLDTSKLDMPQTEKLDTKKLDMDISKLDMKVDTGHVDTEKLDMDKLDMDTSKLDMKMDTDAKLDTEKLDIEQVDTKLDTNKSNTTNAELSTVDTVSTKKRDTLDKAEDEKLDTKKRDIQKADMPKLDTEKLDMDMNVDMDTSGKLDTKLDMDTSKKLDTEKLDMSQSKKLDTKKLDMETVDIENLDTEIELDNKVLDIAKYLEGKKSSEETLKEIIRVVKWGLETKAKEKKKKSPGRPRLMKEGKCNTYVAKEAKNILNVIDEIQMQEDQTEQTG</sequence>
<keyword evidence="1" id="KW-1133">Transmembrane helix</keyword>
<name>A0ABW2RRV7_9BACL</name>
<evidence type="ECO:0000313" key="3">
    <source>
        <dbReference type="Proteomes" id="UP001596500"/>
    </source>
</evidence>
<keyword evidence="3" id="KW-1185">Reference proteome</keyword>
<gene>
    <name evidence="2" type="ORF">ACFQNG_20825</name>
</gene>
<keyword evidence="1" id="KW-0472">Membrane</keyword>
<keyword evidence="1" id="KW-0812">Transmembrane</keyword>
<comment type="caution">
    <text evidence="2">The sequence shown here is derived from an EMBL/GenBank/DDBJ whole genome shotgun (WGS) entry which is preliminary data.</text>
</comment>
<evidence type="ECO:0000313" key="2">
    <source>
        <dbReference type="EMBL" id="MFC7443507.1"/>
    </source>
</evidence>
<dbReference type="EMBL" id="JBHTBW010000087">
    <property type="protein sequence ID" value="MFC7443507.1"/>
    <property type="molecule type" value="Genomic_DNA"/>
</dbReference>
<evidence type="ECO:0000256" key="1">
    <source>
        <dbReference type="SAM" id="Phobius"/>
    </source>
</evidence>